<dbReference type="Pfam" id="PF01311">
    <property type="entry name" value="Bac_export_1"/>
    <property type="match status" value="1"/>
</dbReference>
<evidence type="ECO:0000256" key="6">
    <source>
        <dbReference type="ARBA" id="ARBA00022989"/>
    </source>
</evidence>
<feature type="transmembrane region" description="Helical" evidence="10">
    <location>
        <begin position="37"/>
        <end position="57"/>
    </location>
</feature>
<evidence type="ECO:0000256" key="3">
    <source>
        <dbReference type="ARBA" id="ARBA00021717"/>
    </source>
</evidence>
<evidence type="ECO:0000256" key="5">
    <source>
        <dbReference type="ARBA" id="ARBA00022692"/>
    </source>
</evidence>
<keyword evidence="8 10" id="KW-0975">Bacterial flagellum</keyword>
<dbReference type="NCBIfam" id="TIGR01400">
    <property type="entry name" value="fliR"/>
    <property type="match status" value="1"/>
</dbReference>
<protein>
    <recommendedName>
        <fullName evidence="3 9">Flagellar biosynthetic protein FliR</fullName>
    </recommendedName>
</protein>
<evidence type="ECO:0000256" key="10">
    <source>
        <dbReference type="RuleBase" id="RU362071"/>
    </source>
</evidence>
<proteinExistence type="inferred from homology"/>
<dbReference type="OrthoDB" id="9807748at2"/>
<evidence type="ECO:0000313" key="11">
    <source>
        <dbReference type="EMBL" id="CUH92407.1"/>
    </source>
</evidence>
<sequence length="255" mass="28634">MTFKLENFEIFYLILVRISGFIYTAPLFSLRNIPFRVKAGLSIFISFILFFTLPVSAPEYNGVIEFAILVVKEAIAGALMGLFSNIAYHILSFAGQIIDMEIGFSMINQLDPLTNVSTTITANLYGYLVLLMMVATNLHHYIIKAVVDSYKVIGLGQAVFQADMYRLMLRFIIDYFIIGMRIVLPIFAAILVVNTVLGILAKAAPQMNMFVIGMQLKVLVGLFVLYLIMAFVPSVADYIFNEMMELLRAVIGMMQ</sequence>
<keyword evidence="4 10" id="KW-1003">Cell membrane</keyword>
<dbReference type="Proteomes" id="UP000196053">
    <property type="component" value="Chromosome I"/>
</dbReference>
<reference evidence="12" key="1">
    <citation type="submission" date="2015-09" db="EMBL/GenBank/DDBJ databases">
        <authorList>
            <person name="Wibberg D."/>
        </authorList>
    </citation>
    <scope>NUCLEOTIDE SEQUENCE [LARGE SCALE GENOMIC DNA]</scope>
    <source>
        <strain evidence="12">SD1D</strain>
    </source>
</reference>
<evidence type="ECO:0000256" key="8">
    <source>
        <dbReference type="ARBA" id="ARBA00023143"/>
    </source>
</evidence>
<evidence type="ECO:0000313" key="12">
    <source>
        <dbReference type="Proteomes" id="UP000196053"/>
    </source>
</evidence>
<keyword evidence="6 10" id="KW-1133">Transmembrane helix</keyword>
<feature type="transmembrane region" description="Helical" evidence="10">
    <location>
        <begin position="172"/>
        <end position="199"/>
    </location>
</feature>
<accession>A0A0K8J4I6</accession>
<evidence type="ECO:0000256" key="1">
    <source>
        <dbReference type="ARBA" id="ARBA00002578"/>
    </source>
</evidence>
<dbReference type="PANTHER" id="PTHR30065">
    <property type="entry name" value="FLAGELLAR BIOSYNTHETIC PROTEIN FLIR"/>
    <property type="match status" value="1"/>
</dbReference>
<dbReference type="InterPro" id="IPR006303">
    <property type="entry name" value="FliR"/>
</dbReference>
<dbReference type="KEGG" id="hsd:SD1D_0859"/>
<dbReference type="RefSeq" id="WP_058257776.1">
    <property type="nucleotide sequence ID" value="NZ_DUPS01000036.1"/>
</dbReference>
<dbReference type="GO" id="GO:0006605">
    <property type="term" value="P:protein targeting"/>
    <property type="evidence" value="ECO:0007669"/>
    <property type="project" value="UniProtKB-UniRule"/>
</dbReference>
<feature type="transmembrane region" description="Helical" evidence="10">
    <location>
        <begin position="12"/>
        <end position="30"/>
    </location>
</feature>
<evidence type="ECO:0000256" key="4">
    <source>
        <dbReference type="ARBA" id="ARBA00022475"/>
    </source>
</evidence>
<feature type="transmembrane region" description="Helical" evidence="10">
    <location>
        <begin position="63"/>
        <end position="91"/>
    </location>
</feature>
<dbReference type="PRINTS" id="PR00953">
    <property type="entry name" value="TYPE3IMRPROT"/>
</dbReference>
<dbReference type="GO" id="GO:0009425">
    <property type="term" value="C:bacterial-type flagellum basal body"/>
    <property type="evidence" value="ECO:0007669"/>
    <property type="project" value="UniProtKB-SubCell"/>
</dbReference>
<comment type="subcellular location">
    <subcellularLocation>
        <location evidence="10">Cell membrane</location>
        <topology evidence="10">Multi-pass membrane protein</topology>
    </subcellularLocation>
    <subcellularLocation>
        <location evidence="10">Bacterial flagellum basal body</location>
    </subcellularLocation>
</comment>
<keyword evidence="5 10" id="KW-0812">Transmembrane</keyword>
<evidence type="ECO:0000256" key="2">
    <source>
        <dbReference type="ARBA" id="ARBA00009772"/>
    </source>
</evidence>
<dbReference type="PANTHER" id="PTHR30065:SF1">
    <property type="entry name" value="SURFACE PRESENTATION OF ANTIGENS PROTEIN SPAR"/>
    <property type="match status" value="1"/>
</dbReference>
<dbReference type="AlphaFoldDB" id="A0A0K8J4I6"/>
<dbReference type="EMBL" id="LN879430">
    <property type="protein sequence ID" value="CUH92407.1"/>
    <property type="molecule type" value="Genomic_DNA"/>
</dbReference>
<organism evidence="11 12">
    <name type="scientific">Herbinix luporum</name>
    <dbReference type="NCBI Taxonomy" id="1679721"/>
    <lineage>
        <taxon>Bacteria</taxon>
        <taxon>Bacillati</taxon>
        <taxon>Bacillota</taxon>
        <taxon>Clostridia</taxon>
        <taxon>Lachnospirales</taxon>
        <taxon>Lachnospiraceae</taxon>
        <taxon>Herbinix</taxon>
    </lineage>
</organism>
<dbReference type="GO" id="GO:0044780">
    <property type="term" value="P:bacterial-type flagellum assembly"/>
    <property type="evidence" value="ECO:0007669"/>
    <property type="project" value="UniProtKB-UniRule"/>
</dbReference>
<evidence type="ECO:0000256" key="9">
    <source>
        <dbReference type="NCBIfam" id="TIGR01400"/>
    </source>
</evidence>
<evidence type="ECO:0000256" key="7">
    <source>
        <dbReference type="ARBA" id="ARBA00023136"/>
    </source>
</evidence>
<keyword evidence="7 10" id="KW-0472">Membrane</keyword>
<gene>
    <name evidence="11" type="ORF">SD1D_0859</name>
</gene>
<name>A0A0K8J4I6_9FIRM</name>
<dbReference type="GO" id="GO:0005886">
    <property type="term" value="C:plasma membrane"/>
    <property type="evidence" value="ECO:0007669"/>
    <property type="project" value="UniProtKB-SubCell"/>
</dbReference>
<feature type="transmembrane region" description="Helical" evidence="10">
    <location>
        <begin position="112"/>
        <end position="135"/>
    </location>
</feature>
<keyword evidence="12" id="KW-1185">Reference proteome</keyword>
<comment type="similarity">
    <text evidence="2 10">Belongs to the FliR/MopE/SpaR family.</text>
</comment>
<feature type="transmembrane region" description="Helical" evidence="10">
    <location>
        <begin position="219"/>
        <end position="240"/>
    </location>
</feature>
<comment type="function">
    <text evidence="1 10">Role in flagellar biosynthesis.</text>
</comment>
<dbReference type="InterPro" id="IPR002010">
    <property type="entry name" value="T3SS_IM_R"/>
</dbReference>